<gene>
    <name evidence="2" type="ORF">B0J13DRAFT_559875</name>
</gene>
<evidence type="ECO:0000313" key="3">
    <source>
        <dbReference type="Proteomes" id="UP000717696"/>
    </source>
</evidence>
<keyword evidence="1" id="KW-0732">Signal</keyword>
<reference evidence="2" key="1">
    <citation type="journal article" date="2021" name="Nat. Commun.">
        <title>Genetic determinants of endophytism in the Arabidopsis root mycobiome.</title>
        <authorList>
            <person name="Mesny F."/>
            <person name="Miyauchi S."/>
            <person name="Thiergart T."/>
            <person name="Pickel B."/>
            <person name="Atanasova L."/>
            <person name="Karlsson M."/>
            <person name="Huettel B."/>
            <person name="Barry K.W."/>
            <person name="Haridas S."/>
            <person name="Chen C."/>
            <person name="Bauer D."/>
            <person name="Andreopoulos W."/>
            <person name="Pangilinan J."/>
            <person name="LaButti K."/>
            <person name="Riley R."/>
            <person name="Lipzen A."/>
            <person name="Clum A."/>
            <person name="Drula E."/>
            <person name="Henrissat B."/>
            <person name="Kohler A."/>
            <person name="Grigoriev I.V."/>
            <person name="Martin F.M."/>
            <person name="Hacquard S."/>
        </authorList>
    </citation>
    <scope>NUCLEOTIDE SEQUENCE</scope>
    <source>
        <strain evidence="2">MPI-CAGE-AT-0021</strain>
    </source>
</reference>
<dbReference type="EMBL" id="JAGMUU010000016">
    <property type="protein sequence ID" value="KAH7136685.1"/>
    <property type="molecule type" value="Genomic_DNA"/>
</dbReference>
<keyword evidence="3" id="KW-1185">Reference proteome</keyword>
<feature type="signal peptide" evidence="1">
    <location>
        <begin position="1"/>
        <end position="21"/>
    </location>
</feature>
<name>A0A9P9IZJ5_9HYPO</name>
<proteinExistence type="predicted"/>
<evidence type="ECO:0000313" key="2">
    <source>
        <dbReference type="EMBL" id="KAH7136685.1"/>
    </source>
</evidence>
<dbReference type="AlphaFoldDB" id="A0A9P9IZJ5"/>
<comment type="caution">
    <text evidence="2">The sequence shown here is derived from an EMBL/GenBank/DDBJ whole genome shotgun (WGS) entry which is preliminary data.</text>
</comment>
<dbReference type="Proteomes" id="UP000717696">
    <property type="component" value="Unassembled WGS sequence"/>
</dbReference>
<organism evidence="2 3">
    <name type="scientific">Dactylonectria estremocensis</name>
    <dbReference type="NCBI Taxonomy" id="1079267"/>
    <lineage>
        <taxon>Eukaryota</taxon>
        <taxon>Fungi</taxon>
        <taxon>Dikarya</taxon>
        <taxon>Ascomycota</taxon>
        <taxon>Pezizomycotina</taxon>
        <taxon>Sordariomycetes</taxon>
        <taxon>Hypocreomycetidae</taxon>
        <taxon>Hypocreales</taxon>
        <taxon>Nectriaceae</taxon>
        <taxon>Dactylonectria</taxon>
    </lineage>
</organism>
<evidence type="ECO:0000256" key="1">
    <source>
        <dbReference type="SAM" id="SignalP"/>
    </source>
</evidence>
<feature type="non-terminal residue" evidence="2">
    <location>
        <position position="135"/>
    </location>
</feature>
<feature type="chain" id="PRO_5040267034" description="Secreted protein" evidence="1">
    <location>
        <begin position="22"/>
        <end position="135"/>
    </location>
</feature>
<sequence>MRGGAMRSGPIALSVFVPVLGLPFNVFNHRQFNSIVPRDADSLRVSVCAFLLQRPVRCDAQNKTGVLVVYGSLSGGRSPTTDAERRASSFLINTASPAHAAIVLRMRPPTCPPQASLLSHSMCRSGIARMATPTY</sequence>
<protein>
    <recommendedName>
        <fullName evidence="4">Secreted protein</fullName>
    </recommendedName>
</protein>
<accession>A0A9P9IZJ5</accession>
<evidence type="ECO:0008006" key="4">
    <source>
        <dbReference type="Google" id="ProtNLM"/>
    </source>
</evidence>